<protein>
    <submittedName>
        <fullName evidence="6">cAMP-binding domain of CRP or a regulatory subunit of cAMP-dependent protein kinases</fullName>
    </submittedName>
</protein>
<dbReference type="GO" id="GO:0016301">
    <property type="term" value="F:kinase activity"/>
    <property type="evidence" value="ECO:0007669"/>
    <property type="project" value="UniProtKB-KW"/>
</dbReference>
<dbReference type="EMBL" id="FTOD01000004">
    <property type="protein sequence ID" value="SIS75309.1"/>
    <property type="molecule type" value="Genomic_DNA"/>
</dbReference>
<dbReference type="PROSITE" id="PS50042">
    <property type="entry name" value="CNMP_BINDING_3"/>
    <property type="match status" value="1"/>
</dbReference>
<dbReference type="Proteomes" id="UP000186795">
    <property type="component" value="Unassembled WGS sequence"/>
</dbReference>
<dbReference type="GO" id="GO:0005829">
    <property type="term" value="C:cytosol"/>
    <property type="evidence" value="ECO:0007669"/>
    <property type="project" value="TreeGrafter"/>
</dbReference>
<dbReference type="InterPro" id="IPR018490">
    <property type="entry name" value="cNMP-bd_dom_sf"/>
</dbReference>
<reference evidence="7" key="1">
    <citation type="submission" date="2017-01" db="EMBL/GenBank/DDBJ databases">
        <authorList>
            <person name="Varghese N."/>
            <person name="Submissions S."/>
        </authorList>
    </citation>
    <scope>NUCLEOTIDE SEQUENCE [LARGE SCALE GENOMIC DNA]</scope>
    <source>
        <strain evidence="7">DSM 45196</strain>
    </source>
</reference>
<evidence type="ECO:0000256" key="1">
    <source>
        <dbReference type="ARBA" id="ARBA00023015"/>
    </source>
</evidence>
<dbReference type="Pfam" id="PF13545">
    <property type="entry name" value="HTH_Crp_2"/>
    <property type="match status" value="1"/>
</dbReference>
<organism evidence="6 7">
    <name type="scientific">Kroppenstedtia eburnea</name>
    <dbReference type="NCBI Taxonomy" id="714067"/>
    <lineage>
        <taxon>Bacteria</taxon>
        <taxon>Bacillati</taxon>
        <taxon>Bacillota</taxon>
        <taxon>Bacilli</taxon>
        <taxon>Bacillales</taxon>
        <taxon>Thermoactinomycetaceae</taxon>
        <taxon>Kroppenstedtia</taxon>
    </lineage>
</organism>
<keyword evidence="2" id="KW-0238">DNA-binding</keyword>
<keyword evidence="6" id="KW-0418">Kinase</keyword>
<dbReference type="OrthoDB" id="2903186at2"/>
<dbReference type="InterPro" id="IPR000595">
    <property type="entry name" value="cNMP-bd_dom"/>
</dbReference>
<name>A0A1N7LNE5_9BACL</name>
<keyword evidence="1" id="KW-0805">Transcription regulation</keyword>
<dbReference type="PANTHER" id="PTHR24567:SF74">
    <property type="entry name" value="HTH-TYPE TRANSCRIPTIONAL REGULATOR ARCR"/>
    <property type="match status" value="1"/>
</dbReference>
<keyword evidence="7" id="KW-1185">Reference proteome</keyword>
<keyword evidence="3" id="KW-0010">Activator</keyword>
<dbReference type="CDD" id="cd00038">
    <property type="entry name" value="CAP_ED"/>
    <property type="match status" value="1"/>
</dbReference>
<evidence type="ECO:0000256" key="2">
    <source>
        <dbReference type="ARBA" id="ARBA00023125"/>
    </source>
</evidence>
<evidence type="ECO:0000259" key="5">
    <source>
        <dbReference type="PROSITE" id="PS50042"/>
    </source>
</evidence>
<feature type="domain" description="Cyclic nucleotide-binding" evidence="5">
    <location>
        <begin position="1"/>
        <end position="84"/>
    </location>
</feature>
<evidence type="ECO:0000313" key="7">
    <source>
        <dbReference type="Proteomes" id="UP000186795"/>
    </source>
</evidence>
<evidence type="ECO:0000256" key="4">
    <source>
        <dbReference type="ARBA" id="ARBA00023163"/>
    </source>
</evidence>
<dbReference type="RefSeq" id="WP_076524582.1">
    <property type="nucleotide sequence ID" value="NZ_CP048103.1"/>
</dbReference>
<dbReference type="Gene3D" id="2.60.120.10">
    <property type="entry name" value="Jelly Rolls"/>
    <property type="match status" value="1"/>
</dbReference>
<accession>A0A1N7LNE5</accession>
<keyword evidence="4" id="KW-0804">Transcription</keyword>
<dbReference type="InterPro" id="IPR036388">
    <property type="entry name" value="WH-like_DNA-bd_sf"/>
</dbReference>
<evidence type="ECO:0000313" key="6">
    <source>
        <dbReference type="EMBL" id="SIS75309.1"/>
    </source>
</evidence>
<dbReference type="GO" id="GO:0003677">
    <property type="term" value="F:DNA binding"/>
    <property type="evidence" value="ECO:0007669"/>
    <property type="project" value="UniProtKB-KW"/>
</dbReference>
<dbReference type="InterPro" id="IPR012318">
    <property type="entry name" value="HTH_CRP"/>
</dbReference>
<gene>
    <name evidence="6" type="ORF">SAMN05421790_104286</name>
</gene>
<evidence type="ECO:0000256" key="3">
    <source>
        <dbReference type="ARBA" id="ARBA00023159"/>
    </source>
</evidence>
<dbReference type="InterPro" id="IPR014710">
    <property type="entry name" value="RmlC-like_jellyroll"/>
</dbReference>
<keyword evidence="6" id="KW-0808">Transferase</keyword>
<sequence length="166" mass="19402">MHLHRGEILFHQGEMGNLYRLESGLLKVVRIRPDGSSLLFNLLVPGEMFPHHSLISPQPYFATCIAVTDSRVKPIPAESWYESLERDPVQYRDVALSLQNTLRLVQQRMAFVTAPTRDRIPLFREWLSRHFREQPVEQLLTQEEIGQLVGMSRETVNRQLRKENKK</sequence>
<dbReference type="SUPFAM" id="SSF51206">
    <property type="entry name" value="cAMP-binding domain-like"/>
    <property type="match status" value="1"/>
</dbReference>
<dbReference type="GO" id="GO:0003700">
    <property type="term" value="F:DNA-binding transcription factor activity"/>
    <property type="evidence" value="ECO:0007669"/>
    <property type="project" value="TreeGrafter"/>
</dbReference>
<dbReference type="Gene3D" id="1.10.10.10">
    <property type="entry name" value="Winged helix-like DNA-binding domain superfamily/Winged helix DNA-binding domain"/>
    <property type="match status" value="1"/>
</dbReference>
<dbReference type="AlphaFoldDB" id="A0A1N7LNE5"/>
<proteinExistence type="predicted"/>
<dbReference type="InterPro" id="IPR050397">
    <property type="entry name" value="Env_Response_Regulators"/>
</dbReference>
<dbReference type="PANTHER" id="PTHR24567">
    <property type="entry name" value="CRP FAMILY TRANSCRIPTIONAL REGULATORY PROTEIN"/>
    <property type="match status" value="1"/>
</dbReference>
<dbReference type="Pfam" id="PF00027">
    <property type="entry name" value="cNMP_binding"/>
    <property type="match status" value="1"/>
</dbReference>